<dbReference type="PANTHER" id="PTHR30437:SF6">
    <property type="entry name" value="TRANSCRIPTION ELONGATION FACTOR GREB"/>
    <property type="match status" value="1"/>
</dbReference>
<dbReference type="InterPro" id="IPR001437">
    <property type="entry name" value="Tscrpt_elong_fac_GreA/B_C"/>
</dbReference>
<dbReference type="InterPro" id="IPR023459">
    <property type="entry name" value="Tscrpt_elong_fac_GreA/B_fam"/>
</dbReference>
<evidence type="ECO:0000313" key="8">
    <source>
        <dbReference type="Proteomes" id="UP000198639"/>
    </source>
</evidence>
<dbReference type="GO" id="GO:0003746">
    <property type="term" value="F:translation elongation factor activity"/>
    <property type="evidence" value="ECO:0007669"/>
    <property type="project" value="UniProtKB-KW"/>
</dbReference>
<reference evidence="8" key="1">
    <citation type="submission" date="2016-10" db="EMBL/GenBank/DDBJ databases">
        <authorList>
            <person name="Varghese N."/>
            <person name="Submissions S."/>
        </authorList>
    </citation>
    <scope>NUCLEOTIDE SEQUENCE [LARGE SCALE GENOMIC DNA]</scope>
    <source>
        <strain evidence="8">CGMCC 1.12041</strain>
    </source>
</reference>
<comment type="similarity">
    <text evidence="4">Belongs to the GreA/GreB family. GreB subfamily.</text>
</comment>
<dbReference type="Gene3D" id="3.10.50.30">
    <property type="entry name" value="Transcription elongation factor, GreA/GreB, C-terminal domain"/>
    <property type="match status" value="1"/>
</dbReference>
<evidence type="ECO:0000256" key="2">
    <source>
        <dbReference type="ARBA" id="ARBA00023125"/>
    </source>
</evidence>
<dbReference type="InterPro" id="IPR022691">
    <property type="entry name" value="Tscrpt_elong_fac_GreA/B_N"/>
</dbReference>
<evidence type="ECO:0000259" key="6">
    <source>
        <dbReference type="Pfam" id="PF03449"/>
    </source>
</evidence>
<evidence type="ECO:0000256" key="4">
    <source>
        <dbReference type="HAMAP-Rule" id="MF_00930"/>
    </source>
</evidence>
<dbReference type="SUPFAM" id="SSF46557">
    <property type="entry name" value="GreA transcript cleavage protein, N-terminal domain"/>
    <property type="match status" value="1"/>
</dbReference>
<dbReference type="Pfam" id="PF03449">
    <property type="entry name" value="GreA_GreB_N"/>
    <property type="match status" value="1"/>
</dbReference>
<proteinExistence type="inferred from homology"/>
<name>A0A1I1MPF2_9BURK</name>
<dbReference type="FunFam" id="3.10.50.30:FF:000001">
    <property type="entry name" value="Transcription elongation factor GreA"/>
    <property type="match status" value="1"/>
</dbReference>
<comment type="function">
    <text evidence="4">Necessary for efficient RNA polymerase transcription elongation past template-encoded arresting sites. The arresting sites in DNA have the property of trapping a certain fraction of elongating RNA polymerases that pass through, resulting in locked ternary complexes. Cleavage of the nascent transcript by cleavage factors such as GreA or GreB allows the resumption of elongation from the new 3'terminus. GreB releases sequences of up to 9 nucleotides in length.</text>
</comment>
<dbReference type="GO" id="GO:0032784">
    <property type="term" value="P:regulation of DNA-templated transcription elongation"/>
    <property type="evidence" value="ECO:0007669"/>
    <property type="project" value="UniProtKB-UniRule"/>
</dbReference>
<keyword evidence="2 4" id="KW-0238">DNA-binding</keyword>
<sequence>MGRQCRYNKAMNKAFVKESDNDEDDADALALAQAIPAGAKNYITPAGYQAIKDELLQLIDVDRPEVVRIVHWAASNGDRSENGDYIYGKRRLREIDRRIRFLTKRMDSAAVVDPSVHHGNDQVYFGATVSYLNKTGEEHTVTIVGIDELDPLRGKISWVSPVARALTKGREGDIVTLQTPLGAEELEILSVDYPEPITD</sequence>
<dbReference type="STRING" id="1164594.SAMN05216204_11192"/>
<dbReference type="InterPro" id="IPR028624">
    <property type="entry name" value="Tscrpt_elong_fac_GreA/B"/>
</dbReference>
<dbReference type="SUPFAM" id="SSF54534">
    <property type="entry name" value="FKBP-like"/>
    <property type="match status" value="1"/>
</dbReference>
<dbReference type="AlphaFoldDB" id="A0A1I1MPF2"/>
<keyword evidence="3 4" id="KW-0804">Transcription</keyword>
<feature type="domain" description="Transcription elongation factor GreA/GreB C-terminal" evidence="5">
    <location>
        <begin position="120"/>
        <end position="193"/>
    </location>
</feature>
<dbReference type="InterPro" id="IPR036805">
    <property type="entry name" value="Tscrpt_elong_fac_GreA/B_N_sf"/>
</dbReference>
<evidence type="ECO:0000313" key="7">
    <source>
        <dbReference type="EMBL" id="SFC86732.1"/>
    </source>
</evidence>
<dbReference type="NCBIfam" id="TIGR01461">
    <property type="entry name" value="greB"/>
    <property type="match status" value="1"/>
</dbReference>
<feature type="domain" description="Transcription elongation factor GreA/GreB N-terminal" evidence="6">
    <location>
        <begin position="41"/>
        <end position="111"/>
    </location>
</feature>
<dbReference type="HAMAP" id="MF_00105">
    <property type="entry name" value="GreA_GreB"/>
    <property type="match status" value="1"/>
</dbReference>
<dbReference type="InterPro" id="IPR006358">
    <property type="entry name" value="Tscrpt_elong_fac_GreB"/>
</dbReference>
<accession>A0A1I1MPF2</accession>
<dbReference type="GO" id="GO:0003677">
    <property type="term" value="F:DNA binding"/>
    <property type="evidence" value="ECO:0007669"/>
    <property type="project" value="UniProtKB-UniRule"/>
</dbReference>
<dbReference type="FunFam" id="1.10.287.180:FF:000001">
    <property type="entry name" value="Transcription elongation factor GreA"/>
    <property type="match status" value="1"/>
</dbReference>
<protein>
    <recommendedName>
        <fullName evidence="4">Transcription elongation factor GreB</fullName>
    </recommendedName>
    <alternativeName>
        <fullName evidence="4">Transcript cleavage factor GreB</fullName>
    </alternativeName>
</protein>
<dbReference type="NCBIfam" id="NF002506">
    <property type="entry name" value="PRK01885.1"/>
    <property type="match status" value="1"/>
</dbReference>
<dbReference type="PANTHER" id="PTHR30437">
    <property type="entry name" value="TRANSCRIPTION ELONGATION FACTOR GREA"/>
    <property type="match status" value="1"/>
</dbReference>
<evidence type="ECO:0000256" key="3">
    <source>
        <dbReference type="ARBA" id="ARBA00023163"/>
    </source>
</evidence>
<dbReference type="PROSITE" id="PS00829">
    <property type="entry name" value="GREAB_1"/>
    <property type="match status" value="1"/>
</dbReference>
<dbReference type="Gene3D" id="1.10.287.180">
    <property type="entry name" value="Transcription elongation factor, GreA/GreB, N-terminal domain"/>
    <property type="match status" value="1"/>
</dbReference>
<dbReference type="GO" id="GO:0006354">
    <property type="term" value="P:DNA-templated transcription elongation"/>
    <property type="evidence" value="ECO:0007669"/>
    <property type="project" value="TreeGrafter"/>
</dbReference>
<gene>
    <name evidence="4" type="primary">greB</name>
    <name evidence="7" type="ORF">SAMN05216204_11192</name>
</gene>
<keyword evidence="7" id="KW-0251">Elongation factor</keyword>
<dbReference type="GO" id="GO:0070063">
    <property type="term" value="F:RNA polymerase binding"/>
    <property type="evidence" value="ECO:0007669"/>
    <property type="project" value="InterPro"/>
</dbReference>
<keyword evidence="8" id="KW-1185">Reference proteome</keyword>
<evidence type="ECO:0000259" key="5">
    <source>
        <dbReference type="Pfam" id="PF01272"/>
    </source>
</evidence>
<dbReference type="EMBL" id="FOLD01000011">
    <property type="protein sequence ID" value="SFC86732.1"/>
    <property type="molecule type" value="Genomic_DNA"/>
</dbReference>
<organism evidence="7 8">
    <name type="scientific">Massilia yuzhufengensis</name>
    <dbReference type="NCBI Taxonomy" id="1164594"/>
    <lineage>
        <taxon>Bacteria</taxon>
        <taxon>Pseudomonadati</taxon>
        <taxon>Pseudomonadota</taxon>
        <taxon>Betaproteobacteria</taxon>
        <taxon>Burkholderiales</taxon>
        <taxon>Oxalobacteraceae</taxon>
        <taxon>Telluria group</taxon>
        <taxon>Massilia</taxon>
    </lineage>
</organism>
<dbReference type="Pfam" id="PF01272">
    <property type="entry name" value="GreA_GreB"/>
    <property type="match status" value="1"/>
</dbReference>
<dbReference type="HAMAP" id="MF_00930">
    <property type="entry name" value="GreB"/>
    <property type="match status" value="1"/>
</dbReference>
<keyword evidence="1 4" id="KW-0805">Transcription regulation</keyword>
<dbReference type="InterPro" id="IPR036953">
    <property type="entry name" value="GreA/GreB_C_sf"/>
</dbReference>
<dbReference type="Proteomes" id="UP000198639">
    <property type="component" value="Unassembled WGS sequence"/>
</dbReference>
<evidence type="ECO:0000256" key="1">
    <source>
        <dbReference type="ARBA" id="ARBA00023015"/>
    </source>
</evidence>
<keyword evidence="7" id="KW-0648">Protein biosynthesis</keyword>
<dbReference type="InterPro" id="IPR018151">
    <property type="entry name" value="TF_GreA/GreB_CS"/>
</dbReference>